<dbReference type="EMBL" id="FNHG01000011">
    <property type="protein sequence ID" value="SDM44169.1"/>
    <property type="molecule type" value="Genomic_DNA"/>
</dbReference>
<feature type="region of interest" description="Disordered" evidence="1">
    <location>
        <begin position="147"/>
        <end position="168"/>
    </location>
</feature>
<dbReference type="Gene3D" id="1.10.490.10">
    <property type="entry name" value="Globins"/>
    <property type="match status" value="1"/>
</dbReference>
<dbReference type="SUPFAM" id="SSF46458">
    <property type="entry name" value="Globin-like"/>
    <property type="match status" value="1"/>
</dbReference>
<evidence type="ECO:0000256" key="1">
    <source>
        <dbReference type="SAM" id="MobiDB-lite"/>
    </source>
</evidence>
<proteinExistence type="predicted"/>
<evidence type="ECO:0000313" key="2">
    <source>
        <dbReference type="EMBL" id="SDM44169.1"/>
    </source>
</evidence>
<dbReference type="InterPro" id="IPR009050">
    <property type="entry name" value="Globin-like_sf"/>
</dbReference>
<name>A0A1G9T8V0_9PROT</name>
<reference evidence="2 3" key="1">
    <citation type="submission" date="2016-10" db="EMBL/GenBank/DDBJ databases">
        <authorList>
            <person name="de Groot N.N."/>
        </authorList>
    </citation>
    <scope>NUCLEOTIDE SEQUENCE [LARGE SCALE GENOMIC DNA]</scope>
    <source>
        <strain evidence="2 3">DSM 16077</strain>
    </source>
</reference>
<dbReference type="CDD" id="cd08916">
    <property type="entry name" value="TrHb3_P"/>
    <property type="match status" value="1"/>
</dbReference>
<accession>A0A1G9T8V0</accession>
<evidence type="ECO:0000313" key="3">
    <source>
        <dbReference type="Proteomes" id="UP000199759"/>
    </source>
</evidence>
<feature type="compositionally biased region" description="Low complexity" evidence="1">
    <location>
        <begin position="12"/>
        <end position="22"/>
    </location>
</feature>
<dbReference type="STRING" id="144026.SAMN04488568_11177"/>
<dbReference type="GO" id="GO:0019825">
    <property type="term" value="F:oxygen binding"/>
    <property type="evidence" value="ECO:0007669"/>
    <property type="project" value="InterPro"/>
</dbReference>
<dbReference type="AlphaFoldDB" id="A0A1G9T8V0"/>
<keyword evidence="3" id="KW-1185">Reference proteome</keyword>
<organism evidence="2 3">
    <name type="scientific">Maricaulis salignorans</name>
    <dbReference type="NCBI Taxonomy" id="144026"/>
    <lineage>
        <taxon>Bacteria</taxon>
        <taxon>Pseudomonadati</taxon>
        <taxon>Pseudomonadota</taxon>
        <taxon>Alphaproteobacteria</taxon>
        <taxon>Maricaulales</taxon>
        <taxon>Maricaulaceae</taxon>
        <taxon>Maricaulis</taxon>
    </lineage>
</organism>
<protein>
    <submittedName>
        <fullName evidence="2">Hemoglobin</fullName>
    </submittedName>
</protein>
<feature type="region of interest" description="Disordered" evidence="1">
    <location>
        <begin position="1"/>
        <end position="22"/>
    </location>
</feature>
<dbReference type="Proteomes" id="UP000199759">
    <property type="component" value="Unassembled WGS sequence"/>
</dbReference>
<dbReference type="InterPro" id="IPR012292">
    <property type="entry name" value="Globin/Proto"/>
</dbReference>
<sequence length="168" mass="18917">MQVLDTELTTMPAASASPVSSARPQMTADLMARTGLDEGLLERLVHGFYDRVRVDELLGPVFAERITDWGPHLERMVEFWSSVALMTGRYHGAPMPKHLPLPIHAEHFVRWLELFRLTAREVCPPAGADWVIERAERIATSIHMNIETARDREGRAAPPTPSEPERLS</sequence>
<dbReference type="GO" id="GO:0020037">
    <property type="term" value="F:heme binding"/>
    <property type="evidence" value="ECO:0007669"/>
    <property type="project" value="InterPro"/>
</dbReference>
<gene>
    <name evidence="2" type="ORF">SAMN04488568_11177</name>
</gene>